<dbReference type="OrthoDB" id="431557at2759"/>
<dbReference type="Proteomes" id="UP000187429">
    <property type="component" value="Unassembled WGS sequence"/>
</dbReference>
<protein>
    <submittedName>
        <fullName evidence="10">Proteasome subunit alpha type-1</fullName>
    </submittedName>
</protein>
<evidence type="ECO:0000313" key="10">
    <source>
        <dbReference type="EMBL" id="OMJ22273.1"/>
    </source>
</evidence>
<comment type="subcellular location">
    <subcellularLocation>
        <location evidence="2">Cytoplasm</location>
    </subcellularLocation>
    <subcellularLocation>
        <location evidence="1">Nucleus</location>
    </subcellularLocation>
</comment>
<dbReference type="GO" id="GO:0019773">
    <property type="term" value="C:proteasome core complex, alpha-subunit complex"/>
    <property type="evidence" value="ECO:0007669"/>
    <property type="project" value="UniProtKB-UniRule"/>
</dbReference>
<dbReference type="GO" id="GO:0003729">
    <property type="term" value="F:mRNA binding"/>
    <property type="evidence" value="ECO:0007669"/>
    <property type="project" value="TreeGrafter"/>
</dbReference>
<dbReference type="PROSITE" id="PS50303">
    <property type="entry name" value="PUM_HD"/>
    <property type="match status" value="1"/>
</dbReference>
<keyword evidence="11" id="KW-1185">Reference proteome</keyword>
<feature type="domain" description="PUM-HD" evidence="9">
    <location>
        <begin position="364"/>
        <end position="709"/>
    </location>
</feature>
<dbReference type="PANTHER" id="PTHR12537">
    <property type="entry name" value="RNA BINDING PROTEIN PUMILIO-RELATED"/>
    <property type="match status" value="1"/>
</dbReference>
<dbReference type="PROSITE" id="PS00388">
    <property type="entry name" value="PROTEASOME_ALPHA_1"/>
    <property type="match status" value="1"/>
</dbReference>
<feature type="repeat" description="Pumilio" evidence="7">
    <location>
        <begin position="422"/>
        <end position="457"/>
    </location>
</feature>
<keyword evidence="6" id="KW-0539">Nucleus</keyword>
<dbReference type="SUPFAM" id="SSF48371">
    <property type="entry name" value="ARM repeat"/>
    <property type="match status" value="1"/>
</dbReference>
<dbReference type="Pfam" id="PF10584">
    <property type="entry name" value="Proteasome_A_N"/>
    <property type="match status" value="1"/>
</dbReference>
<dbReference type="Pfam" id="PF22493">
    <property type="entry name" value="PUF_NOP9"/>
    <property type="match status" value="2"/>
</dbReference>
<name>A0A1R1Y5V1_9FUNG</name>
<feature type="repeat" description="Pumilio" evidence="7">
    <location>
        <begin position="458"/>
        <end position="493"/>
    </location>
</feature>
<dbReference type="InterPro" id="IPR023332">
    <property type="entry name" value="Proteasome_alpha-type"/>
</dbReference>
<dbReference type="InterPro" id="IPR016024">
    <property type="entry name" value="ARM-type_fold"/>
</dbReference>
<dbReference type="InterPro" id="IPR029055">
    <property type="entry name" value="Ntn_hydrolases_N"/>
</dbReference>
<evidence type="ECO:0000256" key="5">
    <source>
        <dbReference type="ARBA" id="ARBA00022942"/>
    </source>
</evidence>
<sequence>MNFTNTISERTQNCEISSDAKIYSGYDPIQNGTLDFNLCSILRPNSNHVTKKSYSFPYIEGNSLNRSSGSSDKINDLMYNESITGCSDLGSYARNKSCTGYEQIREDNINYLSTKCTTNNQYDPITSHQKFKFERLTFLNEGPNPNFLTNKSNTSLKQSDLVSNGCNGNNLLKNFGNEFMCKSSIISSRPDQFSSDLLYNNSTNANASFSSGFGQNLGLSNYGNIFNNANLDLSKNQFSKSQDTVSSFVKESPSLSSSLTPNLGGFNISPIKNLDRGSFVPENIWNIDQAKTPTISDLYRDRYFDYKNLNLLPGMNSPSTSNSTNVSCEFEYKRDNSNKVERFEEKCLKNDGIDFAKIKSKYQGAGKAAPGFGDIKMSSNDDGIKKLKGKMFNLSTEQVGSRVIQECLQNANESTILELFKEISPNIELLVTDMFGNYVIQKFLELGNITIREKICKAVLESTSRLSLQVYGCRVIQKIIIYSGPDIQKKIMSELKPVVLESIHDVNGNHVMQKAIEFGTISDLVFITQQIEGQILSLCTHQFGCHVLQRLIERLFNHTFMKTLVEKIKGDINLLVKNQYGNYVIQHILKFGDKKQKEMITSEVAKNFFSFSKHKYASNAVEKSLEYLSKKEFSQLIKSITTKSFGEIPIIAELIRNQFGNYVVQKLISISDYETQAMLLEGFRNQYDNDASTWSPQGRIFQIEYAIEAVKQGSAVVGLRSKTHAVLVAVKRSPNELASYQKKILKIDNHMGIAIAGLTSDARVLGNYLRAEAMKFRMVYDLQLPIARAMEALGDKAQTNTQHYGGRPYGVGLLVIGKDSKGPHLYEFSPSGMTSEYFAFSIGSRSQTARTYLERNYSKFEDMDLQTLIKEGLTALRDTLPQDKQLDVENTSIAFVGLDCDLTIVDGPETESYLNSIEAVEMELE</sequence>
<keyword evidence="3" id="KW-0963">Cytoplasm</keyword>
<feature type="repeat" description="Pumilio" evidence="7">
    <location>
        <begin position="530"/>
        <end position="566"/>
    </location>
</feature>
<evidence type="ECO:0000256" key="7">
    <source>
        <dbReference type="PROSITE-ProRule" id="PRU00317"/>
    </source>
</evidence>
<comment type="similarity">
    <text evidence="8">Belongs to the peptidase T1A family.</text>
</comment>
<dbReference type="GO" id="GO:0005634">
    <property type="term" value="C:nucleus"/>
    <property type="evidence" value="ECO:0007669"/>
    <property type="project" value="UniProtKB-SubCell"/>
</dbReference>
<dbReference type="Pfam" id="PF00806">
    <property type="entry name" value="PUF"/>
    <property type="match status" value="2"/>
</dbReference>
<evidence type="ECO:0000256" key="4">
    <source>
        <dbReference type="ARBA" id="ARBA00022737"/>
    </source>
</evidence>
<dbReference type="GO" id="GO:0010608">
    <property type="term" value="P:post-transcriptional regulation of gene expression"/>
    <property type="evidence" value="ECO:0007669"/>
    <property type="project" value="TreeGrafter"/>
</dbReference>
<proteinExistence type="inferred from homology"/>
<evidence type="ECO:0000256" key="2">
    <source>
        <dbReference type="ARBA" id="ARBA00004496"/>
    </source>
</evidence>
<dbReference type="PROSITE" id="PS50302">
    <property type="entry name" value="PUM"/>
    <property type="match status" value="7"/>
</dbReference>
<dbReference type="GO" id="GO:0005737">
    <property type="term" value="C:cytoplasm"/>
    <property type="evidence" value="ECO:0007669"/>
    <property type="project" value="UniProtKB-SubCell"/>
</dbReference>
<dbReference type="InterPro" id="IPR011989">
    <property type="entry name" value="ARM-like"/>
</dbReference>
<evidence type="ECO:0000256" key="3">
    <source>
        <dbReference type="ARBA" id="ARBA00022490"/>
    </source>
</evidence>
<reference evidence="11" key="1">
    <citation type="submission" date="2017-01" db="EMBL/GenBank/DDBJ databases">
        <authorList>
            <person name="Wang Y."/>
            <person name="White M."/>
            <person name="Kvist S."/>
            <person name="Moncalvo J.-M."/>
        </authorList>
    </citation>
    <scope>NUCLEOTIDE SEQUENCE [LARGE SCALE GENOMIC DNA]</scope>
    <source>
        <strain evidence="11">ID-206-W2</strain>
    </source>
</reference>
<evidence type="ECO:0000256" key="1">
    <source>
        <dbReference type="ARBA" id="ARBA00004123"/>
    </source>
</evidence>
<feature type="repeat" description="Pumilio" evidence="7">
    <location>
        <begin position="386"/>
        <end position="421"/>
    </location>
</feature>
<feature type="repeat" description="Pumilio" evidence="7">
    <location>
        <begin position="644"/>
        <end position="681"/>
    </location>
</feature>
<dbReference type="Gene3D" id="3.60.20.10">
    <property type="entry name" value="Glutamine Phosphoribosylpyrophosphate, subunit 1, domain 1"/>
    <property type="match status" value="1"/>
</dbReference>
<dbReference type="Pfam" id="PF00227">
    <property type="entry name" value="Proteasome"/>
    <property type="match status" value="1"/>
</dbReference>
<feature type="repeat" description="Pumilio" evidence="7">
    <location>
        <begin position="567"/>
        <end position="602"/>
    </location>
</feature>
<dbReference type="SMART" id="SM00948">
    <property type="entry name" value="Proteasome_A_N"/>
    <property type="match status" value="1"/>
</dbReference>
<dbReference type="GO" id="GO:0006511">
    <property type="term" value="P:ubiquitin-dependent protein catabolic process"/>
    <property type="evidence" value="ECO:0007669"/>
    <property type="project" value="InterPro"/>
</dbReference>
<evidence type="ECO:0000313" key="11">
    <source>
        <dbReference type="Proteomes" id="UP000187429"/>
    </source>
</evidence>
<dbReference type="FunFam" id="3.60.20.10:FF:000016">
    <property type="entry name" value="Proteasome subunit alpha type-6"/>
    <property type="match status" value="1"/>
</dbReference>
<dbReference type="InterPro" id="IPR001313">
    <property type="entry name" value="Pumilio_RNA-bd_rpt"/>
</dbReference>
<dbReference type="EMBL" id="LSSM01002298">
    <property type="protein sequence ID" value="OMJ22273.1"/>
    <property type="molecule type" value="Genomic_DNA"/>
</dbReference>
<comment type="caution">
    <text evidence="10">The sequence shown here is derived from an EMBL/GenBank/DDBJ whole genome shotgun (WGS) entry which is preliminary data.</text>
</comment>
<dbReference type="InterPro" id="IPR000426">
    <property type="entry name" value="Proteasome_asu_N"/>
</dbReference>
<accession>A0A1R1Y5V1</accession>
<dbReference type="PANTHER" id="PTHR12537:SF12">
    <property type="entry name" value="MATERNAL PROTEIN PUMILIO"/>
    <property type="match status" value="1"/>
</dbReference>
<evidence type="ECO:0000256" key="6">
    <source>
        <dbReference type="ARBA" id="ARBA00023242"/>
    </source>
</evidence>
<keyword evidence="5 8" id="KW-0647">Proteasome</keyword>
<dbReference type="InterPro" id="IPR035144">
    <property type="entry name" value="Proteasome_alpha1"/>
</dbReference>
<dbReference type="InterPro" id="IPR001353">
    <property type="entry name" value="Proteasome_sua/b"/>
</dbReference>
<evidence type="ECO:0000256" key="8">
    <source>
        <dbReference type="PROSITE-ProRule" id="PRU00808"/>
    </source>
</evidence>
<dbReference type="SUPFAM" id="SSF56235">
    <property type="entry name" value="N-terminal nucleophile aminohydrolases (Ntn hydrolases)"/>
    <property type="match status" value="1"/>
</dbReference>
<gene>
    <name evidence="10" type="ORF">AYI69_g5456</name>
</gene>
<organism evidence="10 11">
    <name type="scientific">Smittium culicis</name>
    <dbReference type="NCBI Taxonomy" id="133412"/>
    <lineage>
        <taxon>Eukaryota</taxon>
        <taxon>Fungi</taxon>
        <taxon>Fungi incertae sedis</taxon>
        <taxon>Zoopagomycota</taxon>
        <taxon>Kickxellomycotina</taxon>
        <taxon>Harpellomycetes</taxon>
        <taxon>Harpellales</taxon>
        <taxon>Legeriomycetaceae</taxon>
        <taxon>Smittium</taxon>
    </lineage>
</organism>
<dbReference type="AlphaFoldDB" id="A0A1R1Y5V1"/>
<dbReference type="PROSITE" id="PS51475">
    <property type="entry name" value="PROTEASOME_ALPHA_2"/>
    <property type="match status" value="1"/>
</dbReference>
<dbReference type="CDD" id="cd03749">
    <property type="entry name" value="proteasome_alpha_type_1"/>
    <property type="match status" value="1"/>
</dbReference>
<dbReference type="Gene3D" id="1.25.10.10">
    <property type="entry name" value="Leucine-rich Repeat Variant"/>
    <property type="match status" value="1"/>
</dbReference>
<dbReference type="SMART" id="SM00025">
    <property type="entry name" value="Pumilio"/>
    <property type="match status" value="8"/>
</dbReference>
<dbReference type="InterPro" id="IPR033133">
    <property type="entry name" value="PUM-HD"/>
</dbReference>
<evidence type="ECO:0000259" key="9">
    <source>
        <dbReference type="PROSITE" id="PS50303"/>
    </source>
</evidence>
<feature type="repeat" description="Pumilio" evidence="7">
    <location>
        <begin position="603"/>
        <end position="638"/>
    </location>
</feature>
<keyword evidence="4" id="KW-0677">Repeat</keyword>